<evidence type="ECO:0000256" key="2">
    <source>
        <dbReference type="ARBA" id="ARBA00021310"/>
    </source>
</evidence>
<keyword evidence="3" id="KW-0227">DNA damage</keyword>
<sequence length="243" mass="26899">MALYRDEAIILRTQKLGEADRIITMLTRDHGRIRGVAKGVRRTMSKFGARLEPGSHVDIQLFVGKTFDTVTQVEALRNYGEEVTDDYRRWTIASAILETAERFTAQEHEPALQEFNLAVGAMKALCDDRYDPSLVLDAFLLRSLAIGGYAPSMTDCSRCGKEGPHRYFSLVGGGSVCLDCRPSACATPAPETLSLMGALLSGDWDSANESEGRNRREASGLIAAYLQWHLERGLRSLPMVERV</sequence>
<dbReference type="GO" id="GO:0006310">
    <property type="term" value="P:DNA recombination"/>
    <property type="evidence" value="ECO:0007669"/>
    <property type="project" value="UniProtKB-KW"/>
</dbReference>
<dbReference type="InterPro" id="IPR003717">
    <property type="entry name" value="RecO"/>
</dbReference>
<dbReference type="SUPFAM" id="SSF57863">
    <property type="entry name" value="ArfGap/RecO-like zinc finger"/>
    <property type="match status" value="1"/>
</dbReference>
<dbReference type="InterPro" id="IPR042242">
    <property type="entry name" value="RecO_C"/>
</dbReference>
<dbReference type="InterPro" id="IPR022572">
    <property type="entry name" value="DNA_rep/recomb_RecO_N"/>
</dbReference>
<dbReference type="InterPro" id="IPR037278">
    <property type="entry name" value="ARFGAP/RecO"/>
</dbReference>
<dbReference type="SUPFAM" id="SSF50249">
    <property type="entry name" value="Nucleic acid-binding proteins"/>
    <property type="match status" value="1"/>
</dbReference>
<dbReference type="Gene3D" id="1.20.1440.120">
    <property type="entry name" value="Recombination protein O, C-terminal domain"/>
    <property type="match status" value="1"/>
</dbReference>
<keyword evidence="5" id="KW-0234">DNA repair</keyword>
<protein>
    <recommendedName>
        <fullName evidence="2">DNA repair protein RecO</fullName>
    </recommendedName>
    <alternativeName>
        <fullName evidence="6">Recombination protein O</fullName>
    </alternativeName>
</protein>
<feature type="domain" description="DNA replication/recombination mediator RecO N-terminal" evidence="7">
    <location>
        <begin position="1"/>
        <end position="79"/>
    </location>
</feature>
<keyword evidence="4" id="KW-0233">DNA recombination</keyword>
<reference evidence="8" key="1">
    <citation type="submission" date="2020-05" db="EMBL/GenBank/DDBJ databases">
        <authorList>
            <person name="Chiriac C."/>
            <person name="Salcher M."/>
            <person name="Ghai R."/>
            <person name="Kavagutti S V."/>
        </authorList>
    </citation>
    <scope>NUCLEOTIDE SEQUENCE</scope>
</reference>
<evidence type="ECO:0000256" key="4">
    <source>
        <dbReference type="ARBA" id="ARBA00023172"/>
    </source>
</evidence>
<evidence type="ECO:0000259" key="7">
    <source>
        <dbReference type="Pfam" id="PF11967"/>
    </source>
</evidence>
<accession>A0A6J7XVW6</accession>
<name>A0A6J7XVW6_9ZZZZ</name>
<dbReference type="PANTHER" id="PTHR33991:SF1">
    <property type="entry name" value="DNA REPAIR PROTEIN RECO"/>
    <property type="match status" value="1"/>
</dbReference>
<dbReference type="InterPro" id="IPR012340">
    <property type="entry name" value="NA-bd_OB-fold"/>
</dbReference>
<dbReference type="AlphaFoldDB" id="A0A6J7XVW6"/>
<evidence type="ECO:0000256" key="5">
    <source>
        <dbReference type="ARBA" id="ARBA00023204"/>
    </source>
</evidence>
<evidence type="ECO:0000256" key="3">
    <source>
        <dbReference type="ARBA" id="ARBA00022763"/>
    </source>
</evidence>
<dbReference type="EMBL" id="CAFBSG010000013">
    <property type="protein sequence ID" value="CAB5240608.1"/>
    <property type="molecule type" value="Genomic_DNA"/>
</dbReference>
<dbReference type="Gene3D" id="2.40.50.140">
    <property type="entry name" value="Nucleic acid-binding proteins"/>
    <property type="match status" value="1"/>
</dbReference>
<dbReference type="PANTHER" id="PTHR33991">
    <property type="entry name" value="DNA REPAIR PROTEIN RECO"/>
    <property type="match status" value="1"/>
</dbReference>
<evidence type="ECO:0000313" key="8">
    <source>
        <dbReference type="EMBL" id="CAB5240608.1"/>
    </source>
</evidence>
<evidence type="ECO:0000256" key="1">
    <source>
        <dbReference type="ARBA" id="ARBA00007452"/>
    </source>
</evidence>
<proteinExistence type="inferred from homology"/>
<dbReference type="HAMAP" id="MF_00201">
    <property type="entry name" value="RecO"/>
    <property type="match status" value="1"/>
</dbReference>
<comment type="similarity">
    <text evidence="1">Belongs to the RecO family.</text>
</comment>
<dbReference type="GO" id="GO:0043590">
    <property type="term" value="C:bacterial nucleoid"/>
    <property type="evidence" value="ECO:0007669"/>
    <property type="project" value="TreeGrafter"/>
</dbReference>
<dbReference type="NCBIfam" id="TIGR00613">
    <property type="entry name" value="reco"/>
    <property type="match status" value="1"/>
</dbReference>
<dbReference type="Pfam" id="PF11967">
    <property type="entry name" value="RecO_N"/>
    <property type="match status" value="1"/>
</dbReference>
<dbReference type="GO" id="GO:0006302">
    <property type="term" value="P:double-strand break repair"/>
    <property type="evidence" value="ECO:0007669"/>
    <property type="project" value="TreeGrafter"/>
</dbReference>
<dbReference type="Pfam" id="PF02565">
    <property type="entry name" value="RecO_C"/>
    <property type="match status" value="1"/>
</dbReference>
<gene>
    <name evidence="8" type="ORF">UFOPK3554_00947</name>
</gene>
<evidence type="ECO:0000256" key="6">
    <source>
        <dbReference type="ARBA" id="ARBA00033409"/>
    </source>
</evidence>
<organism evidence="8">
    <name type="scientific">freshwater metagenome</name>
    <dbReference type="NCBI Taxonomy" id="449393"/>
    <lineage>
        <taxon>unclassified sequences</taxon>
        <taxon>metagenomes</taxon>
        <taxon>ecological metagenomes</taxon>
    </lineage>
</organism>